<dbReference type="InterPro" id="IPR020575">
    <property type="entry name" value="Hsp90_N"/>
</dbReference>
<gene>
    <name evidence="7" type="ORF">E5352_08040</name>
</gene>
<feature type="binding site" evidence="5">
    <location>
        <position position="355"/>
    </location>
    <ligand>
        <name>ATP</name>
        <dbReference type="ChEBI" id="CHEBI:30616"/>
    </ligand>
</feature>
<dbReference type="InterPro" id="IPR020568">
    <property type="entry name" value="Ribosomal_Su5_D2-typ_SF"/>
</dbReference>
<evidence type="ECO:0000256" key="5">
    <source>
        <dbReference type="PIRSR" id="PIRSR002583-1"/>
    </source>
</evidence>
<dbReference type="GO" id="GO:0005524">
    <property type="term" value="F:ATP binding"/>
    <property type="evidence" value="ECO:0007669"/>
    <property type="project" value="UniProtKB-KW"/>
</dbReference>
<dbReference type="Pfam" id="PF13589">
    <property type="entry name" value="HATPase_c_3"/>
    <property type="match status" value="1"/>
</dbReference>
<dbReference type="Pfam" id="PF00183">
    <property type="entry name" value="HSP90"/>
    <property type="match status" value="1"/>
</dbReference>
<feature type="binding site" evidence="5">
    <location>
        <position position="77"/>
    </location>
    <ligand>
        <name>ATP</name>
        <dbReference type="ChEBI" id="CHEBI:30616"/>
    </ligand>
</feature>
<evidence type="ECO:0000256" key="4">
    <source>
        <dbReference type="ARBA" id="ARBA00023186"/>
    </source>
</evidence>
<dbReference type="PIRSF" id="PIRSF002583">
    <property type="entry name" value="Hsp90"/>
    <property type="match status" value="1"/>
</dbReference>
<dbReference type="GO" id="GO:0016887">
    <property type="term" value="F:ATP hydrolysis activity"/>
    <property type="evidence" value="ECO:0007669"/>
    <property type="project" value="InterPro"/>
</dbReference>
<name>A0A4S2D0I6_STEMA</name>
<keyword evidence="2 5" id="KW-0547">Nucleotide-binding</keyword>
<keyword evidence="4" id="KW-0143">Chaperone</keyword>
<dbReference type="Gene3D" id="3.30.565.10">
    <property type="entry name" value="Histidine kinase-like ATPase, C-terminal domain"/>
    <property type="match status" value="1"/>
</dbReference>
<organism evidence="7 8">
    <name type="scientific">Stenotrophomonas maltophilia</name>
    <name type="common">Pseudomonas maltophilia</name>
    <name type="synonym">Xanthomonas maltophilia</name>
    <dbReference type="NCBI Taxonomy" id="40324"/>
    <lineage>
        <taxon>Bacteria</taxon>
        <taxon>Pseudomonadati</taxon>
        <taxon>Pseudomonadota</taxon>
        <taxon>Gammaproteobacteria</taxon>
        <taxon>Lysobacterales</taxon>
        <taxon>Lysobacteraceae</taxon>
        <taxon>Stenotrophomonas</taxon>
        <taxon>Stenotrophomonas maltophilia group</taxon>
    </lineage>
</organism>
<evidence type="ECO:0000256" key="2">
    <source>
        <dbReference type="ARBA" id="ARBA00022741"/>
    </source>
</evidence>
<evidence type="ECO:0000256" key="1">
    <source>
        <dbReference type="ARBA" id="ARBA00008239"/>
    </source>
</evidence>
<sequence>MRGRAVLGFLSRNPRSSAHPGRGAPARENDYMQETPLDVQGASEIRRAGVDLNGLMTVLGKHLYSTPVVALRELVQNAHDSLVRRRLEQADWQDPGRIEVHGDAVNGIVRIIDTGAGLTQQEIHDYLATVGVGYTRGLRQAGEDDEGLIGMFGLGFLSAFVLARRVTVRTTSYQQPTLGHCYVSSNAEQYTVSPMPARAVGTEVILELHSSYVHLAQEQNLRDILGRYCALLGEPIHIGQDARAINPEPPPWRPQAGVVMHPLQAQRRGLEFAAHFERSFEPIACMPLRADGGSDAVGLLWVQDGATYGTSDNRNLSVFVRGMLLDDDARDLLPPWAGFIGGVIESSRLTPTASREDLQRDETYSAVQHALGEALIDGLVEIARQQPEAWRRILVRHNEALLGASLCDDRLFQLLLEHVRVPSSQGDIKASELPSRGAVHVILDSGGGFEEMLFRAMGVPVAHGNRYAVVPFLRRWTQAKGMRLVELGTEQGNRALFRTDTLPDAEMDWLQTHLGDGEQLLPAHFSPSELPVVVVPDREAELKRRLEDDENDKRVSMAALRLARQFTARIVARAPSRLYLNLDNPAVQALLAAMRAGNPQAASAARLLRSLKVIVSAQGRAQDGGAASTDLNRAFGDIADALQQMLQAR</sequence>
<evidence type="ECO:0000256" key="6">
    <source>
        <dbReference type="SAM" id="MobiDB-lite"/>
    </source>
</evidence>
<comment type="similarity">
    <text evidence="1">Belongs to the heat shock protein 90 family.</text>
</comment>
<dbReference type="OrthoDB" id="9802640at2"/>
<dbReference type="InterPro" id="IPR001404">
    <property type="entry name" value="Hsp90_fam"/>
</dbReference>
<evidence type="ECO:0000313" key="8">
    <source>
        <dbReference type="Proteomes" id="UP000306631"/>
    </source>
</evidence>
<dbReference type="PANTHER" id="PTHR11528">
    <property type="entry name" value="HEAT SHOCK PROTEIN 90 FAMILY MEMBER"/>
    <property type="match status" value="1"/>
</dbReference>
<feature type="binding site" evidence="5">
    <location>
        <position position="202"/>
    </location>
    <ligand>
        <name>ATP</name>
        <dbReference type="ChEBI" id="CHEBI:30616"/>
    </ligand>
</feature>
<dbReference type="Proteomes" id="UP000306631">
    <property type="component" value="Unassembled WGS sequence"/>
</dbReference>
<feature type="region of interest" description="Disordered" evidence="6">
    <location>
        <begin position="1"/>
        <end position="32"/>
    </location>
</feature>
<feature type="binding site" evidence="5">
    <location>
        <position position="113"/>
    </location>
    <ligand>
        <name>ATP</name>
        <dbReference type="ChEBI" id="CHEBI:30616"/>
    </ligand>
</feature>
<dbReference type="EMBL" id="SRYW01000005">
    <property type="protein sequence ID" value="TGY34938.1"/>
    <property type="molecule type" value="Genomic_DNA"/>
</dbReference>
<keyword evidence="3 5" id="KW-0067">ATP-binding</keyword>
<feature type="binding site" evidence="5">
    <location>
        <position position="73"/>
    </location>
    <ligand>
        <name>ATP</name>
        <dbReference type="ChEBI" id="CHEBI:30616"/>
    </ligand>
</feature>
<dbReference type="SUPFAM" id="SSF55874">
    <property type="entry name" value="ATPase domain of HSP90 chaperone/DNA topoisomerase II/histidine kinase"/>
    <property type="match status" value="1"/>
</dbReference>
<dbReference type="GO" id="GO:0140662">
    <property type="term" value="F:ATP-dependent protein folding chaperone"/>
    <property type="evidence" value="ECO:0007669"/>
    <property type="project" value="InterPro"/>
</dbReference>
<evidence type="ECO:0000313" key="7">
    <source>
        <dbReference type="EMBL" id="TGY34938.1"/>
    </source>
</evidence>
<dbReference type="InterPro" id="IPR036890">
    <property type="entry name" value="HATPase_C_sf"/>
</dbReference>
<dbReference type="AlphaFoldDB" id="A0A4S2D0I6"/>
<accession>A0A4S2D0I6</accession>
<proteinExistence type="inferred from homology"/>
<dbReference type="PRINTS" id="PR00775">
    <property type="entry name" value="HEATSHOCK90"/>
</dbReference>
<protein>
    <submittedName>
        <fullName evidence="7">Molecular chaperone HtpG</fullName>
    </submittedName>
</protein>
<dbReference type="GO" id="GO:0051082">
    <property type="term" value="F:unfolded protein binding"/>
    <property type="evidence" value="ECO:0007669"/>
    <property type="project" value="InterPro"/>
</dbReference>
<evidence type="ECO:0000256" key="3">
    <source>
        <dbReference type="ARBA" id="ARBA00022840"/>
    </source>
</evidence>
<dbReference type="Gene3D" id="3.30.230.80">
    <property type="match status" value="1"/>
</dbReference>
<reference evidence="7 8" key="1">
    <citation type="submission" date="2019-04" db="EMBL/GenBank/DDBJ databases">
        <title>Microbes associate with the intestines of laboratory mice.</title>
        <authorList>
            <person name="Navarre W."/>
            <person name="Wong E."/>
            <person name="Huang K."/>
            <person name="Tropini C."/>
            <person name="Ng K."/>
            <person name="Yu B."/>
        </authorList>
    </citation>
    <scope>NUCLEOTIDE SEQUENCE [LARGE SCALE GENOMIC DNA]</scope>
    <source>
        <strain evidence="7 8">NM62_B4-13</strain>
    </source>
</reference>
<comment type="caution">
    <text evidence="7">The sequence shown here is derived from an EMBL/GenBank/DDBJ whole genome shotgun (WGS) entry which is preliminary data.</text>
</comment>
<dbReference type="SUPFAM" id="SSF54211">
    <property type="entry name" value="Ribosomal protein S5 domain 2-like"/>
    <property type="match status" value="1"/>
</dbReference>